<evidence type="ECO:0000313" key="2">
    <source>
        <dbReference type="Proteomes" id="UP000410492"/>
    </source>
</evidence>
<name>A0A653CH26_CALMS</name>
<accession>A0A653CH26</accession>
<dbReference type="Proteomes" id="UP000410492">
    <property type="component" value="Unassembled WGS sequence"/>
</dbReference>
<proteinExistence type="predicted"/>
<feature type="non-terminal residue" evidence="1">
    <location>
        <position position="159"/>
    </location>
</feature>
<evidence type="ECO:0000313" key="1">
    <source>
        <dbReference type="EMBL" id="VEN47069.1"/>
    </source>
</evidence>
<evidence type="ECO:0008006" key="3">
    <source>
        <dbReference type="Google" id="ProtNLM"/>
    </source>
</evidence>
<sequence length="159" mass="18135">MYHLRKERHEIAGNAILSSCIYCNKMFTRKQALDDHILRERPNSLASGSKIKEGTKCTDSLNNHMKDSETVCDFLPKPCEHYNAKLKSKQTLDAYILREHPYSVASSSKAKEGKKCTDSLNNDMLKDSETVCDSLLKPCEHYSAEIESKETLDAYILRE</sequence>
<reference evidence="1 2" key="1">
    <citation type="submission" date="2019-01" db="EMBL/GenBank/DDBJ databases">
        <authorList>
            <person name="Sayadi A."/>
        </authorList>
    </citation>
    <scope>NUCLEOTIDE SEQUENCE [LARGE SCALE GENOMIC DNA]</scope>
</reference>
<gene>
    <name evidence="1" type="ORF">CALMAC_LOCUS8952</name>
</gene>
<organism evidence="1 2">
    <name type="scientific">Callosobruchus maculatus</name>
    <name type="common">Southern cowpea weevil</name>
    <name type="synonym">Pulse bruchid</name>
    <dbReference type="NCBI Taxonomy" id="64391"/>
    <lineage>
        <taxon>Eukaryota</taxon>
        <taxon>Metazoa</taxon>
        <taxon>Ecdysozoa</taxon>
        <taxon>Arthropoda</taxon>
        <taxon>Hexapoda</taxon>
        <taxon>Insecta</taxon>
        <taxon>Pterygota</taxon>
        <taxon>Neoptera</taxon>
        <taxon>Endopterygota</taxon>
        <taxon>Coleoptera</taxon>
        <taxon>Polyphaga</taxon>
        <taxon>Cucujiformia</taxon>
        <taxon>Chrysomeloidea</taxon>
        <taxon>Chrysomelidae</taxon>
        <taxon>Bruchinae</taxon>
        <taxon>Bruchini</taxon>
        <taxon>Callosobruchus</taxon>
    </lineage>
</organism>
<dbReference type="EMBL" id="CAACVG010007785">
    <property type="protein sequence ID" value="VEN47069.1"/>
    <property type="molecule type" value="Genomic_DNA"/>
</dbReference>
<protein>
    <recommendedName>
        <fullName evidence="3">C2H2-type domain-containing protein</fullName>
    </recommendedName>
</protein>
<dbReference type="AlphaFoldDB" id="A0A653CH26"/>
<keyword evidence="2" id="KW-1185">Reference proteome</keyword>
<dbReference type="OrthoDB" id="3561125at2759"/>